<evidence type="ECO:0000313" key="5">
    <source>
        <dbReference type="Proteomes" id="UP000054481"/>
    </source>
</evidence>
<dbReference type="SMART" id="SM01276">
    <property type="entry name" value="M60-like"/>
    <property type="match status" value="1"/>
</dbReference>
<name>A0A0F7ZHV1_9HYPO</name>
<dbReference type="Pfam" id="PF13402">
    <property type="entry name" value="Peptidase_M60"/>
    <property type="match status" value="1"/>
</dbReference>
<sequence>MRLQLLALALSLATALEADDPDRSCSTSSGPGNETSGAVSGAATGWNGTVTLKPSRATQSFKPQAPPSHSGSVDANIATANTTDDSEHGSVGGKEIILDAPIPPTDVNAIQGDGSLRNRPNDDAENIDDERPERRGFRFGTMYDGGGGADATYNGGDDAEIVLESVQESRSFYTGLSQTIWSTVQNKGPSSADALILESPDLGKLGLSIKGAWNCPETKAGAPRIHCVWNNAAPGFQEMPTFSFVKHGDAREGTLDLKLDLTYYKKDPRNGQMMAKASKSWTHQWAARAGLSGLKQANPSRFPNRRVLTLPALLEADYERHRLRQQFLWADFHSTGFFLNAGREVSIDISGLSRSGPQPEILVGTPALISPEHRNEDMPGNLERCHVLTNGKNLFHCQISGIVYVRYSYSPARQSEPPPPVTLNFQGQDEFQPIPLFREGQTTMREWRAMLEETKVPFVEVDGRRVIITGVVEDLKSYTNLGEDIQELLNGYGRVIDAQNAISALDPSSPDPRHRPSPLRPMIVRASESRYADAFDYRAALGSKNVEEIWKPAQLSRSWRMWHELGHQRQHSTSWSWNAMMEVTVNIYSLAVRRLFANVGENEIEHPTRQDWEDTKAYLALSDQAKNFDTADGFVQLAMFEQLRVAFGDAFYHRLHRISRENPPLRGDADLKDNFMRLSADIARQDLTTYFVRWGLRPEQRTIQHMSRYPKANEDLSTKHIYQDLSL</sequence>
<evidence type="ECO:0000256" key="2">
    <source>
        <dbReference type="SAM" id="SignalP"/>
    </source>
</evidence>
<accession>A0A0F7ZHV1</accession>
<keyword evidence="2" id="KW-0732">Signal</keyword>
<dbReference type="Gene3D" id="1.10.390.30">
    <property type="entry name" value="Peptidase M60, enhancin-like domain 3"/>
    <property type="match status" value="1"/>
</dbReference>
<feature type="region of interest" description="Disordered" evidence="1">
    <location>
        <begin position="81"/>
        <end position="132"/>
    </location>
</feature>
<dbReference type="Gene3D" id="2.60.120.1250">
    <property type="entry name" value="Peptidase M60, enhancin-like domain 1"/>
    <property type="match status" value="1"/>
</dbReference>
<feature type="region of interest" description="Disordered" evidence="1">
    <location>
        <begin position="19"/>
        <end position="50"/>
    </location>
</feature>
<dbReference type="AlphaFoldDB" id="A0A0F7ZHV1"/>
<feature type="signal peptide" evidence="2">
    <location>
        <begin position="1"/>
        <end position="18"/>
    </location>
</feature>
<dbReference type="Proteomes" id="UP000054481">
    <property type="component" value="Unassembled WGS sequence"/>
</dbReference>
<gene>
    <name evidence="4" type="ORF">HIM_07358</name>
</gene>
<reference evidence="4 5" key="1">
    <citation type="journal article" date="2014" name="Genome Biol. Evol.">
        <title>Comparative genomics and transcriptomics analyses reveal divergent lifestyle features of nematode endoparasitic fungus Hirsutella minnesotensis.</title>
        <authorList>
            <person name="Lai Y."/>
            <person name="Liu K."/>
            <person name="Zhang X."/>
            <person name="Zhang X."/>
            <person name="Li K."/>
            <person name="Wang N."/>
            <person name="Shu C."/>
            <person name="Wu Y."/>
            <person name="Wang C."/>
            <person name="Bushley K.E."/>
            <person name="Xiang M."/>
            <person name="Liu X."/>
        </authorList>
    </citation>
    <scope>NUCLEOTIDE SEQUENCE [LARGE SCALE GENOMIC DNA]</scope>
    <source>
        <strain evidence="4 5">3608</strain>
    </source>
</reference>
<dbReference type="PANTHER" id="PTHR15730">
    <property type="entry name" value="EXPERIMENTAL AUTOIMMUNE PROSTATITIS ANTIGEN 2-RELATED"/>
    <property type="match status" value="1"/>
</dbReference>
<evidence type="ECO:0000256" key="1">
    <source>
        <dbReference type="SAM" id="MobiDB-lite"/>
    </source>
</evidence>
<organism evidence="4 5">
    <name type="scientific">Hirsutella minnesotensis 3608</name>
    <dbReference type="NCBI Taxonomy" id="1043627"/>
    <lineage>
        <taxon>Eukaryota</taxon>
        <taxon>Fungi</taxon>
        <taxon>Dikarya</taxon>
        <taxon>Ascomycota</taxon>
        <taxon>Pezizomycotina</taxon>
        <taxon>Sordariomycetes</taxon>
        <taxon>Hypocreomycetidae</taxon>
        <taxon>Hypocreales</taxon>
        <taxon>Ophiocordycipitaceae</taxon>
        <taxon>Hirsutella</taxon>
    </lineage>
</organism>
<feature type="compositionally biased region" description="Polar residues" evidence="1">
    <location>
        <begin position="24"/>
        <end position="38"/>
    </location>
</feature>
<dbReference type="Pfam" id="PF17291">
    <property type="entry name" value="M60-like_N"/>
    <property type="match status" value="1"/>
</dbReference>
<feature type="chain" id="PRO_5002525783" description="Peptidase M60 domain-containing protein" evidence="2">
    <location>
        <begin position="19"/>
        <end position="727"/>
    </location>
</feature>
<evidence type="ECO:0000259" key="3">
    <source>
        <dbReference type="PROSITE" id="PS51723"/>
    </source>
</evidence>
<dbReference type="PROSITE" id="PS51723">
    <property type="entry name" value="PEPTIDASE_M60"/>
    <property type="match status" value="1"/>
</dbReference>
<evidence type="ECO:0000313" key="4">
    <source>
        <dbReference type="EMBL" id="KJZ73161.1"/>
    </source>
</evidence>
<dbReference type="EMBL" id="KQ030537">
    <property type="protein sequence ID" value="KJZ73161.1"/>
    <property type="molecule type" value="Genomic_DNA"/>
</dbReference>
<feature type="domain" description="Peptidase M60" evidence="3">
    <location>
        <begin position="330"/>
        <end position="648"/>
    </location>
</feature>
<dbReference type="Gene3D" id="3.40.390.80">
    <property type="entry name" value="Peptidase M60, enhancin-like domain 2"/>
    <property type="match status" value="1"/>
</dbReference>
<dbReference type="OrthoDB" id="10260387at2759"/>
<keyword evidence="5" id="KW-1185">Reference proteome</keyword>
<dbReference type="InterPro" id="IPR035423">
    <property type="entry name" value="M60-like_N"/>
</dbReference>
<dbReference type="InterPro" id="IPR051244">
    <property type="entry name" value="TCAF"/>
</dbReference>
<dbReference type="InterPro" id="IPR042279">
    <property type="entry name" value="Pep_M60_3"/>
</dbReference>
<protein>
    <recommendedName>
        <fullName evidence="3">Peptidase M60 domain-containing protein</fullName>
    </recommendedName>
</protein>
<proteinExistence type="predicted"/>
<dbReference type="PANTHER" id="PTHR15730:SF5">
    <property type="entry name" value="SI:CH211-210B2.2-RELATED"/>
    <property type="match status" value="1"/>
</dbReference>
<dbReference type="InterPro" id="IPR031161">
    <property type="entry name" value="Peptidase_M60_dom"/>
</dbReference>